<feature type="compositionally biased region" description="Basic and acidic residues" evidence="1">
    <location>
        <begin position="1"/>
        <end position="17"/>
    </location>
</feature>
<comment type="caution">
    <text evidence="2">The sequence shown here is derived from an EMBL/GenBank/DDBJ whole genome shotgun (WGS) entry which is preliminary data.</text>
</comment>
<organism evidence="2 3">
    <name type="scientific">Rhizobium quercicola</name>
    <dbReference type="NCBI Taxonomy" id="2901226"/>
    <lineage>
        <taxon>Bacteria</taxon>
        <taxon>Pseudomonadati</taxon>
        <taxon>Pseudomonadota</taxon>
        <taxon>Alphaproteobacteria</taxon>
        <taxon>Hyphomicrobiales</taxon>
        <taxon>Rhizobiaceae</taxon>
        <taxon>Rhizobium/Agrobacterium group</taxon>
        <taxon>Rhizobium</taxon>
    </lineage>
</organism>
<keyword evidence="3" id="KW-1185">Reference proteome</keyword>
<accession>A0A9X1NU33</accession>
<evidence type="ECO:0000313" key="3">
    <source>
        <dbReference type="Proteomes" id="UP001139089"/>
    </source>
</evidence>
<dbReference type="RefSeq" id="WP_231814590.1">
    <property type="nucleotide sequence ID" value="NZ_JAJOZR010000007.1"/>
</dbReference>
<evidence type="ECO:0000256" key="1">
    <source>
        <dbReference type="SAM" id="MobiDB-lite"/>
    </source>
</evidence>
<dbReference type="Proteomes" id="UP001139089">
    <property type="component" value="Unassembled WGS sequence"/>
</dbReference>
<evidence type="ECO:0000313" key="2">
    <source>
        <dbReference type="EMBL" id="MCD7109714.1"/>
    </source>
</evidence>
<reference evidence="2" key="1">
    <citation type="submission" date="2021-12" db="EMBL/GenBank/DDBJ databases">
        <authorList>
            <person name="Li Y."/>
        </authorList>
    </citation>
    <scope>NUCLEOTIDE SEQUENCE</scope>
    <source>
        <strain evidence="2">DKSPLA3</strain>
    </source>
</reference>
<feature type="region of interest" description="Disordered" evidence="1">
    <location>
        <begin position="1"/>
        <end position="29"/>
    </location>
</feature>
<gene>
    <name evidence="2" type="ORF">LRX75_11765</name>
</gene>
<sequence length="95" mass="10277">MVAKKEESVLKVSEKAEAPAMKSAEVGYTEKPLMSTSDAKPVEAKTDDANKFLVKAVRSFEGVEGDKGPASEPFSVSRQRYADLKANGLVELVEE</sequence>
<dbReference type="AlphaFoldDB" id="A0A9X1NU33"/>
<dbReference type="EMBL" id="JAJOZR010000007">
    <property type="protein sequence ID" value="MCD7109714.1"/>
    <property type="molecule type" value="Genomic_DNA"/>
</dbReference>
<protein>
    <submittedName>
        <fullName evidence="2">Uncharacterized protein</fullName>
    </submittedName>
</protein>
<proteinExistence type="predicted"/>
<name>A0A9X1NU33_9HYPH</name>